<evidence type="ECO:0000256" key="1">
    <source>
        <dbReference type="SAM" id="MobiDB-lite"/>
    </source>
</evidence>
<organism evidence="3 4">
    <name type="scientific">Synaphobranchus kaupii</name>
    <name type="common">Kaup's arrowtooth eel</name>
    <dbReference type="NCBI Taxonomy" id="118154"/>
    <lineage>
        <taxon>Eukaryota</taxon>
        <taxon>Metazoa</taxon>
        <taxon>Chordata</taxon>
        <taxon>Craniata</taxon>
        <taxon>Vertebrata</taxon>
        <taxon>Euteleostomi</taxon>
        <taxon>Actinopterygii</taxon>
        <taxon>Neopterygii</taxon>
        <taxon>Teleostei</taxon>
        <taxon>Anguilliformes</taxon>
        <taxon>Synaphobranchidae</taxon>
        <taxon>Synaphobranchus</taxon>
    </lineage>
</organism>
<feature type="region of interest" description="Disordered" evidence="1">
    <location>
        <begin position="480"/>
        <end position="500"/>
    </location>
</feature>
<dbReference type="PANTHER" id="PTHR46481:SF9">
    <property type="entry name" value="ZINC FINGER BED DOMAIN-CONTAINING PROTEIN 1-LIKE"/>
    <property type="match status" value="1"/>
</dbReference>
<feature type="compositionally biased region" description="Basic and acidic residues" evidence="1">
    <location>
        <begin position="486"/>
        <end position="496"/>
    </location>
</feature>
<gene>
    <name evidence="3" type="ORF">SKAU_G00018390</name>
</gene>
<accession>A0A9Q1GBB6</accession>
<sequence>MASASSGNVSKEKRQQSEQSNVRQTTIGEFSKRPITDHRKRKITGLLVNFIVKDIRPLATVSGDGFRDIIHFFKPGYVIPSHTTLWNTITHQYDELRAQLASDMKDQSVSLTTDLWTSPTMEPYITVTAHYLSATWEMKAKFLHTCLMPERHTAANIAQRLTDTIREWGVVFCVIHDNASSMNLAMTLCEDFSHDLGCTGHTLQLAIKAGLDLPEVAKAIDAARRVVSHFRHSAVATCALKKRQAQLNVKENRLQTDCPTRWNSTFTMLERLHEQHIPVQAVLEDETVTKSTKRKALSLRASQWELIQQLLPVLRPLAKATTIMCGEMHVGLSFIYPVILNMAEDGVLRVEESDVVAARNFKNAVRKQLKTRFKLDTEDDLAGSVPIMACILDPRFKDLHFLPEKTRVEVKSHLIQLLQDGEADQPAATGGAYDDAPTDINVDNNNGEEPGKKKTRLESDYEELFGPHYASKIVCQHLPRGGTRISPDDPHPHDEQPSGWWARNEKQFPRLAKLAKSYLAVRATSTPSERVFSLAGNTITRQRSSLHPAHVDALIFLNANQERRTRIINEEDFGESE</sequence>
<dbReference type="InterPro" id="IPR008906">
    <property type="entry name" value="HATC_C_dom"/>
</dbReference>
<keyword evidence="4" id="KW-1185">Reference proteome</keyword>
<dbReference type="PANTHER" id="PTHR46481">
    <property type="entry name" value="ZINC FINGER BED DOMAIN-CONTAINING PROTEIN 4"/>
    <property type="match status" value="1"/>
</dbReference>
<evidence type="ECO:0000313" key="4">
    <source>
        <dbReference type="Proteomes" id="UP001152622"/>
    </source>
</evidence>
<dbReference type="SUPFAM" id="SSF140996">
    <property type="entry name" value="Hermes dimerisation domain"/>
    <property type="match status" value="1"/>
</dbReference>
<dbReference type="Pfam" id="PF05699">
    <property type="entry name" value="Dimer_Tnp_hAT"/>
    <property type="match status" value="1"/>
</dbReference>
<dbReference type="InterPro" id="IPR052035">
    <property type="entry name" value="ZnF_BED_domain_contain"/>
</dbReference>
<dbReference type="GO" id="GO:0046983">
    <property type="term" value="F:protein dimerization activity"/>
    <property type="evidence" value="ECO:0007669"/>
    <property type="project" value="InterPro"/>
</dbReference>
<dbReference type="Gene3D" id="1.10.10.1070">
    <property type="entry name" value="Zinc finger, BED domain-containing"/>
    <property type="match status" value="1"/>
</dbReference>
<comment type="caution">
    <text evidence="3">The sequence shown here is derived from an EMBL/GenBank/DDBJ whole genome shotgun (WGS) entry which is preliminary data.</text>
</comment>
<feature type="compositionally biased region" description="Polar residues" evidence="1">
    <location>
        <begin position="17"/>
        <end position="28"/>
    </location>
</feature>
<reference evidence="3" key="1">
    <citation type="journal article" date="2023" name="Science">
        <title>Genome structures resolve the early diversification of teleost fishes.</title>
        <authorList>
            <person name="Parey E."/>
            <person name="Louis A."/>
            <person name="Montfort J."/>
            <person name="Bouchez O."/>
            <person name="Roques C."/>
            <person name="Iampietro C."/>
            <person name="Lluch J."/>
            <person name="Castinel A."/>
            <person name="Donnadieu C."/>
            <person name="Desvignes T."/>
            <person name="Floi Bucao C."/>
            <person name="Jouanno E."/>
            <person name="Wen M."/>
            <person name="Mejri S."/>
            <person name="Dirks R."/>
            <person name="Jansen H."/>
            <person name="Henkel C."/>
            <person name="Chen W.J."/>
            <person name="Zahm M."/>
            <person name="Cabau C."/>
            <person name="Klopp C."/>
            <person name="Thompson A.W."/>
            <person name="Robinson-Rechavi M."/>
            <person name="Braasch I."/>
            <person name="Lecointre G."/>
            <person name="Bobe J."/>
            <person name="Postlethwait J.H."/>
            <person name="Berthelot C."/>
            <person name="Roest Crollius H."/>
            <person name="Guiguen Y."/>
        </authorList>
    </citation>
    <scope>NUCLEOTIDE SEQUENCE</scope>
    <source>
        <strain evidence="3">WJC10195</strain>
    </source>
</reference>
<evidence type="ECO:0000259" key="2">
    <source>
        <dbReference type="Pfam" id="PF05699"/>
    </source>
</evidence>
<evidence type="ECO:0000313" key="3">
    <source>
        <dbReference type="EMBL" id="KAJ8381061.1"/>
    </source>
</evidence>
<protein>
    <recommendedName>
        <fullName evidence="2">HAT C-terminal dimerisation domain-containing protein</fullName>
    </recommendedName>
</protein>
<dbReference type="SUPFAM" id="SSF53098">
    <property type="entry name" value="Ribonuclease H-like"/>
    <property type="match status" value="1"/>
</dbReference>
<dbReference type="Proteomes" id="UP001152622">
    <property type="component" value="Chromosome 1"/>
</dbReference>
<name>A0A9Q1GBB6_SYNKA</name>
<dbReference type="EMBL" id="JAINUF010000001">
    <property type="protein sequence ID" value="KAJ8381061.1"/>
    <property type="molecule type" value="Genomic_DNA"/>
</dbReference>
<dbReference type="AlphaFoldDB" id="A0A9Q1GBB6"/>
<feature type="domain" description="HAT C-terminal dimerisation" evidence="2">
    <location>
        <begin position="493"/>
        <end position="560"/>
    </location>
</feature>
<dbReference type="InterPro" id="IPR012337">
    <property type="entry name" value="RNaseH-like_sf"/>
</dbReference>
<proteinExistence type="predicted"/>
<dbReference type="OrthoDB" id="1869581at2759"/>
<feature type="region of interest" description="Disordered" evidence="1">
    <location>
        <begin position="425"/>
        <end position="453"/>
    </location>
</feature>
<feature type="region of interest" description="Disordered" evidence="1">
    <location>
        <begin position="1"/>
        <end position="33"/>
    </location>
</feature>